<dbReference type="EMBL" id="JACCFJ010000001">
    <property type="protein sequence ID" value="NYI85103.1"/>
    <property type="molecule type" value="Genomic_DNA"/>
</dbReference>
<dbReference type="RefSeq" id="WP_179722856.1">
    <property type="nucleotide sequence ID" value="NZ_BAABFH010000001.1"/>
</dbReference>
<keyword evidence="2" id="KW-1185">Reference proteome</keyword>
<accession>A0A853AQG0</accession>
<sequence length="62" mass="6766">MFIDSSVSMEEVPVHHELDRHNDVVVLHCGPGSEYVLTVGRQDLADLIALGTQAIRDLPTPA</sequence>
<protein>
    <submittedName>
        <fullName evidence="1">Uncharacterized protein</fullName>
    </submittedName>
</protein>
<dbReference type="AlphaFoldDB" id="A0A853AQG0"/>
<comment type="caution">
    <text evidence="1">The sequence shown here is derived from an EMBL/GenBank/DDBJ whole genome shotgun (WGS) entry which is preliminary data.</text>
</comment>
<dbReference type="Proteomes" id="UP000587002">
    <property type="component" value="Unassembled WGS sequence"/>
</dbReference>
<proteinExistence type="predicted"/>
<reference evidence="1 2" key="1">
    <citation type="submission" date="2020-07" db="EMBL/GenBank/DDBJ databases">
        <title>Sequencing the genomes of 1000 actinobacteria strains.</title>
        <authorList>
            <person name="Klenk H.-P."/>
        </authorList>
    </citation>
    <scope>NUCLEOTIDE SEQUENCE [LARGE SCALE GENOMIC DNA]</scope>
    <source>
        <strain evidence="1 2">DSM 44065</strain>
    </source>
</reference>
<name>A0A853AQG0_9PSEU</name>
<gene>
    <name evidence="1" type="ORF">HNR68_003733</name>
</gene>
<evidence type="ECO:0000313" key="1">
    <source>
        <dbReference type="EMBL" id="NYI85103.1"/>
    </source>
</evidence>
<organism evidence="1 2">
    <name type="scientific">Saccharopolyspora hordei</name>
    <dbReference type="NCBI Taxonomy" id="1838"/>
    <lineage>
        <taxon>Bacteria</taxon>
        <taxon>Bacillati</taxon>
        <taxon>Actinomycetota</taxon>
        <taxon>Actinomycetes</taxon>
        <taxon>Pseudonocardiales</taxon>
        <taxon>Pseudonocardiaceae</taxon>
        <taxon>Saccharopolyspora</taxon>
    </lineage>
</organism>
<evidence type="ECO:0000313" key="2">
    <source>
        <dbReference type="Proteomes" id="UP000587002"/>
    </source>
</evidence>